<dbReference type="InterPro" id="IPR050490">
    <property type="entry name" value="Bact_solute-bd_prot1"/>
</dbReference>
<sequence>MQQSKRWTTGFLAALAVMLILAGCSSGGGNSQEAGGEQKVTLRFSWWGGQDRHEATLAAIEAYKEIAPNVTIEAEYQGFDGYEQKVKTQLAGRTSADIMQLDVPWMNELNRNDSFLELSGHDELSLEGFDDNFLDNYGTYNGKLVALPTGVNAYALVINKTSADQLGIPTDIQWDWDRVYEEGKKLHERDASKYLLLANHGMLMLDFTNMLKQRVGAPWIAEDYTLAFSREDAAGVLGWMDKALKDGVYQPLGEADLYSEVEQNPKWINGDIPIISAMSSTLLSLRNVLPEGTEVVTSLPVIGADAKDTAVLVRPSQMIAVSKDTKHPQEALAFLNWLMNDAKAAEILGDVRSIPASAPAQQAAVAANRIDSVIAQAVEDGLKNAGLVDNPLATNSELNAVLQDTIEKLAYGRLTPEGAADELVAGLEKKLKELKARQ</sequence>
<dbReference type="PANTHER" id="PTHR43649">
    <property type="entry name" value="ARABINOSE-BINDING PROTEIN-RELATED"/>
    <property type="match status" value="1"/>
</dbReference>
<dbReference type="EMBL" id="JBHTAI010000004">
    <property type="protein sequence ID" value="MFC7148452.1"/>
    <property type="molecule type" value="Genomic_DNA"/>
</dbReference>
<comment type="caution">
    <text evidence="2">The sequence shown here is derived from an EMBL/GenBank/DDBJ whole genome shotgun (WGS) entry which is preliminary data.</text>
</comment>
<evidence type="ECO:0000313" key="2">
    <source>
        <dbReference type="EMBL" id="MFC7148452.1"/>
    </source>
</evidence>
<gene>
    <name evidence="2" type="ORF">ACFQMJ_07945</name>
</gene>
<keyword evidence="3" id="KW-1185">Reference proteome</keyword>
<dbReference type="Pfam" id="PF01547">
    <property type="entry name" value="SBP_bac_1"/>
    <property type="match status" value="1"/>
</dbReference>
<dbReference type="Proteomes" id="UP001596378">
    <property type="component" value="Unassembled WGS sequence"/>
</dbReference>
<feature type="signal peptide" evidence="1">
    <location>
        <begin position="1"/>
        <end position="22"/>
    </location>
</feature>
<reference evidence="3" key="1">
    <citation type="journal article" date="2019" name="Int. J. Syst. Evol. Microbiol.">
        <title>The Global Catalogue of Microorganisms (GCM) 10K type strain sequencing project: providing services to taxonomists for standard genome sequencing and annotation.</title>
        <authorList>
            <consortium name="The Broad Institute Genomics Platform"/>
            <consortium name="The Broad Institute Genome Sequencing Center for Infectious Disease"/>
            <person name="Wu L."/>
            <person name="Ma J."/>
        </authorList>
    </citation>
    <scope>NUCLEOTIDE SEQUENCE [LARGE SCALE GENOMIC DNA]</scope>
    <source>
        <strain evidence="3">KCTC 12907</strain>
    </source>
</reference>
<dbReference type="RefSeq" id="WP_378050039.1">
    <property type="nucleotide sequence ID" value="NZ_JBHMDN010000023.1"/>
</dbReference>
<organism evidence="2 3">
    <name type="scientific">Cohnella cellulosilytica</name>
    <dbReference type="NCBI Taxonomy" id="986710"/>
    <lineage>
        <taxon>Bacteria</taxon>
        <taxon>Bacillati</taxon>
        <taxon>Bacillota</taxon>
        <taxon>Bacilli</taxon>
        <taxon>Bacillales</taxon>
        <taxon>Paenibacillaceae</taxon>
        <taxon>Cohnella</taxon>
    </lineage>
</organism>
<protein>
    <submittedName>
        <fullName evidence="2">ABC transporter substrate-binding protein</fullName>
    </submittedName>
</protein>
<keyword evidence="1" id="KW-0732">Signal</keyword>
<proteinExistence type="predicted"/>
<accession>A0ABW2FAA4</accession>
<dbReference type="SUPFAM" id="SSF53850">
    <property type="entry name" value="Periplasmic binding protein-like II"/>
    <property type="match status" value="1"/>
</dbReference>
<dbReference type="InterPro" id="IPR006059">
    <property type="entry name" value="SBP"/>
</dbReference>
<dbReference type="Gene3D" id="3.40.190.10">
    <property type="entry name" value="Periplasmic binding protein-like II"/>
    <property type="match status" value="2"/>
</dbReference>
<evidence type="ECO:0000256" key="1">
    <source>
        <dbReference type="SAM" id="SignalP"/>
    </source>
</evidence>
<evidence type="ECO:0000313" key="3">
    <source>
        <dbReference type="Proteomes" id="UP001596378"/>
    </source>
</evidence>
<name>A0ABW2FAA4_9BACL</name>
<dbReference type="PROSITE" id="PS51257">
    <property type="entry name" value="PROKAR_LIPOPROTEIN"/>
    <property type="match status" value="1"/>
</dbReference>
<dbReference type="PANTHER" id="PTHR43649:SF11">
    <property type="entry name" value="ABC TRANSPORTER SUBSTRATE-BINDING PROTEIN YESO-RELATED"/>
    <property type="match status" value="1"/>
</dbReference>
<feature type="chain" id="PRO_5046125291" evidence="1">
    <location>
        <begin position="23"/>
        <end position="438"/>
    </location>
</feature>